<keyword evidence="1" id="KW-0732">Signal</keyword>
<keyword evidence="3" id="KW-1185">Reference proteome</keyword>
<name>A0A9P1N7I6_9PELO</name>
<dbReference type="EMBL" id="CANHGI010000006">
    <property type="protein sequence ID" value="CAI5454028.1"/>
    <property type="molecule type" value="Genomic_DNA"/>
</dbReference>
<proteinExistence type="predicted"/>
<protein>
    <submittedName>
        <fullName evidence="2">Uncharacterized protein</fullName>
    </submittedName>
</protein>
<comment type="caution">
    <text evidence="2">The sequence shown here is derived from an EMBL/GenBank/DDBJ whole genome shotgun (WGS) entry which is preliminary data.</text>
</comment>
<gene>
    <name evidence="2" type="ORF">CAMP_LOCUS16665</name>
</gene>
<evidence type="ECO:0000313" key="2">
    <source>
        <dbReference type="EMBL" id="CAI5454028.1"/>
    </source>
</evidence>
<reference evidence="2" key="1">
    <citation type="submission" date="2022-11" db="EMBL/GenBank/DDBJ databases">
        <authorList>
            <person name="Kikuchi T."/>
        </authorList>
    </citation>
    <scope>NUCLEOTIDE SEQUENCE</scope>
    <source>
        <strain evidence="2">PS1010</strain>
    </source>
</reference>
<accession>A0A9P1N7I6</accession>
<dbReference type="Proteomes" id="UP001152747">
    <property type="component" value="Unassembled WGS sequence"/>
</dbReference>
<feature type="chain" id="PRO_5040341954" evidence="1">
    <location>
        <begin position="20"/>
        <end position="80"/>
    </location>
</feature>
<evidence type="ECO:0000313" key="3">
    <source>
        <dbReference type="Proteomes" id="UP001152747"/>
    </source>
</evidence>
<organism evidence="2 3">
    <name type="scientific">Caenorhabditis angaria</name>
    <dbReference type="NCBI Taxonomy" id="860376"/>
    <lineage>
        <taxon>Eukaryota</taxon>
        <taxon>Metazoa</taxon>
        <taxon>Ecdysozoa</taxon>
        <taxon>Nematoda</taxon>
        <taxon>Chromadorea</taxon>
        <taxon>Rhabditida</taxon>
        <taxon>Rhabditina</taxon>
        <taxon>Rhabditomorpha</taxon>
        <taxon>Rhabditoidea</taxon>
        <taxon>Rhabditidae</taxon>
        <taxon>Peloderinae</taxon>
        <taxon>Caenorhabditis</taxon>
    </lineage>
</organism>
<evidence type="ECO:0000256" key="1">
    <source>
        <dbReference type="SAM" id="SignalP"/>
    </source>
</evidence>
<dbReference type="OrthoDB" id="5876798at2759"/>
<feature type="signal peptide" evidence="1">
    <location>
        <begin position="1"/>
        <end position="19"/>
    </location>
</feature>
<sequence length="80" mass="9199">MVLVFLVTLLVSCCFSTTAFVRNSAPDAIVEYEDPAYENVENFLSENEKSDNSQVNKRAMMRFGKRAMMRFGKRAMMRFG</sequence>
<dbReference type="AlphaFoldDB" id="A0A9P1N7I6"/>